<keyword evidence="2" id="KW-0813">Transport</keyword>
<dbReference type="CDD" id="cd08514">
    <property type="entry name" value="PBP2_AppA_like"/>
    <property type="match status" value="1"/>
</dbReference>
<dbReference type="PANTHER" id="PTHR30290:SF38">
    <property type="entry name" value="D,D-DIPEPTIDE-BINDING PERIPLASMIC PROTEIN DDPA-RELATED"/>
    <property type="match status" value="1"/>
</dbReference>
<dbReference type="PROSITE" id="PS51257">
    <property type="entry name" value="PROKAR_LIPOPROTEIN"/>
    <property type="match status" value="1"/>
</dbReference>
<comment type="similarity">
    <text evidence="1">Belongs to the bacterial solute-binding protein 5 family.</text>
</comment>
<dbReference type="PIRSF" id="PIRSF002741">
    <property type="entry name" value="MppA"/>
    <property type="match status" value="1"/>
</dbReference>
<dbReference type="Proteomes" id="UP000503840">
    <property type="component" value="Unassembled WGS sequence"/>
</dbReference>
<sequence>MTRTLNVDVLRNGIVMFSLGIFLLLAGCGDSATQEKPAEEKQKTTVEAAPAAEEKKVEKFPVSKPEYGGRLILGTIGDFANMIPILTADAGSHDIASYIYVAPLRYNKDLEVEPWAAERYDVQDDGKRIRIVMRKDVKWEDGEPLTARDVEFTYKLMIDPKTPTPYADDYLQIKKFTLVDDYTFEVEYDTPFARSLITWMHDILPRHLLEGKDVVSSPLTEKPVGAGPYRFKEWERGSKLVLGASDTYFLGKPYISEIVYRVIPDLSTMFLELKAGKLDMMNLTPQQYLFQTKGADWDGKYNKFRYLSFGYAYLGYNLEEARFKDKKVRQALTTAIDRQGLIKGVLLGQGEPTVGPYKPGTWVYNDTIEDYPYDPAKARQMLAEAGWTDTNGDGVIDKDGQPFEFTILTNQGNEQRIKTATIIQSMLRDVGIVVKIRTVEWAAFLKEFVEKGRFDALILGWNILQDPDIAQVWHSSQARPGGLNHGKYRNSELDALLDKGRTTLDRAARKEAYDGVQRILHEDQPYSFLYVPYSLPIVHGRIKGIDPAPAGITHNIDRWWIPKSERLYEVAN</sequence>
<dbReference type="Gene3D" id="3.40.190.10">
    <property type="entry name" value="Periplasmic binding protein-like II"/>
    <property type="match status" value="1"/>
</dbReference>
<comment type="caution">
    <text evidence="5">The sequence shown here is derived from an EMBL/GenBank/DDBJ whole genome shotgun (WGS) entry which is preliminary data.</text>
</comment>
<dbReference type="InterPro" id="IPR039424">
    <property type="entry name" value="SBP_5"/>
</dbReference>
<accession>A0A7J0BJZ5</accession>
<keyword evidence="6" id="KW-1185">Reference proteome</keyword>
<proteinExistence type="inferred from homology"/>
<dbReference type="GO" id="GO:0015833">
    <property type="term" value="P:peptide transport"/>
    <property type="evidence" value="ECO:0007669"/>
    <property type="project" value="TreeGrafter"/>
</dbReference>
<dbReference type="GO" id="GO:0043190">
    <property type="term" value="C:ATP-binding cassette (ABC) transporter complex"/>
    <property type="evidence" value="ECO:0007669"/>
    <property type="project" value="InterPro"/>
</dbReference>
<organism evidence="5 6">
    <name type="scientific">Desulfovibrio subterraneus</name>
    <dbReference type="NCBI Taxonomy" id="2718620"/>
    <lineage>
        <taxon>Bacteria</taxon>
        <taxon>Pseudomonadati</taxon>
        <taxon>Thermodesulfobacteriota</taxon>
        <taxon>Desulfovibrionia</taxon>
        <taxon>Desulfovibrionales</taxon>
        <taxon>Desulfovibrionaceae</taxon>
        <taxon>Desulfovibrio</taxon>
    </lineage>
</organism>
<dbReference type="EMBL" id="BLVO01000013">
    <property type="protein sequence ID" value="GFM34113.1"/>
    <property type="molecule type" value="Genomic_DNA"/>
</dbReference>
<dbReference type="SUPFAM" id="SSF53850">
    <property type="entry name" value="Periplasmic binding protein-like II"/>
    <property type="match status" value="1"/>
</dbReference>
<protein>
    <submittedName>
        <fullName evidence="5">Peptide-binding protein</fullName>
    </submittedName>
</protein>
<evidence type="ECO:0000256" key="2">
    <source>
        <dbReference type="ARBA" id="ARBA00022448"/>
    </source>
</evidence>
<dbReference type="PANTHER" id="PTHR30290">
    <property type="entry name" value="PERIPLASMIC BINDING COMPONENT OF ABC TRANSPORTER"/>
    <property type="match status" value="1"/>
</dbReference>
<feature type="domain" description="Solute-binding protein family 5" evidence="4">
    <location>
        <begin position="111"/>
        <end position="470"/>
    </location>
</feature>
<dbReference type="GO" id="GO:1904680">
    <property type="term" value="F:peptide transmembrane transporter activity"/>
    <property type="evidence" value="ECO:0007669"/>
    <property type="project" value="TreeGrafter"/>
</dbReference>
<evidence type="ECO:0000313" key="5">
    <source>
        <dbReference type="EMBL" id="GFM34113.1"/>
    </source>
</evidence>
<gene>
    <name evidence="5" type="ORF">DSM101010T_24780</name>
</gene>
<keyword evidence="3" id="KW-0732">Signal</keyword>
<dbReference type="InterPro" id="IPR000914">
    <property type="entry name" value="SBP_5_dom"/>
</dbReference>
<dbReference type="Gene3D" id="3.10.105.10">
    <property type="entry name" value="Dipeptide-binding Protein, Domain 3"/>
    <property type="match status" value="1"/>
</dbReference>
<reference evidence="5 6" key="1">
    <citation type="submission" date="2020-05" db="EMBL/GenBank/DDBJ databases">
        <title>Draft genome sequence of Desulfovibrio sp. strain HN2T.</title>
        <authorList>
            <person name="Ueno A."/>
            <person name="Tamazawa S."/>
            <person name="Tamamura S."/>
            <person name="Murakami T."/>
            <person name="Kiyama T."/>
            <person name="Inomata H."/>
            <person name="Amano Y."/>
            <person name="Miyakawa K."/>
            <person name="Tamaki H."/>
            <person name="Naganuma T."/>
            <person name="Kaneko K."/>
        </authorList>
    </citation>
    <scope>NUCLEOTIDE SEQUENCE [LARGE SCALE GENOMIC DNA]</scope>
    <source>
        <strain evidence="5 6">HN2</strain>
    </source>
</reference>
<dbReference type="AlphaFoldDB" id="A0A7J0BJZ5"/>
<evidence type="ECO:0000256" key="3">
    <source>
        <dbReference type="ARBA" id="ARBA00022729"/>
    </source>
</evidence>
<evidence type="ECO:0000259" key="4">
    <source>
        <dbReference type="Pfam" id="PF00496"/>
    </source>
</evidence>
<dbReference type="GO" id="GO:0030288">
    <property type="term" value="C:outer membrane-bounded periplasmic space"/>
    <property type="evidence" value="ECO:0007669"/>
    <property type="project" value="UniProtKB-ARBA"/>
</dbReference>
<name>A0A7J0BJZ5_9BACT</name>
<dbReference type="Gene3D" id="3.90.76.10">
    <property type="entry name" value="Dipeptide-binding Protein, Domain 1"/>
    <property type="match status" value="1"/>
</dbReference>
<dbReference type="Pfam" id="PF00496">
    <property type="entry name" value="SBP_bac_5"/>
    <property type="match status" value="1"/>
</dbReference>
<dbReference type="InterPro" id="IPR030678">
    <property type="entry name" value="Peptide/Ni-bd"/>
</dbReference>
<evidence type="ECO:0000313" key="6">
    <source>
        <dbReference type="Proteomes" id="UP000503840"/>
    </source>
</evidence>
<evidence type="ECO:0000256" key="1">
    <source>
        <dbReference type="ARBA" id="ARBA00005695"/>
    </source>
</evidence>
<dbReference type="FunFam" id="3.10.105.10:FF:000006">
    <property type="entry name" value="Peptide ABC transporter substrate-binding protein"/>
    <property type="match status" value="1"/>
</dbReference>